<dbReference type="HOGENOM" id="CLU_030667_1_0_1"/>
<dbReference type="InterPro" id="IPR044432">
    <property type="entry name" value="Set10/Efm1_SET"/>
</dbReference>
<keyword evidence="1" id="KW-0489">Methyltransferase</keyword>
<dbReference type="InterPro" id="IPR017119">
    <property type="entry name" value="Efm1/Rkm1"/>
</dbReference>
<feature type="domain" description="SET" evidence="2">
    <location>
        <begin position="23"/>
        <end position="274"/>
    </location>
</feature>
<dbReference type="InterPro" id="IPR050600">
    <property type="entry name" value="SETD3_SETD6_MTase"/>
</dbReference>
<dbReference type="GO" id="GO:0032259">
    <property type="term" value="P:methylation"/>
    <property type="evidence" value="ECO:0007669"/>
    <property type="project" value="UniProtKB-UniRule"/>
</dbReference>
<dbReference type="InterPro" id="IPR001214">
    <property type="entry name" value="SET_dom"/>
</dbReference>
<dbReference type="PANTHER" id="PTHR13271">
    <property type="entry name" value="UNCHARACTERIZED PUTATIVE METHYLTRANSFERASE"/>
    <property type="match status" value="1"/>
</dbReference>
<dbReference type="SUPFAM" id="SSF82199">
    <property type="entry name" value="SET domain"/>
    <property type="match status" value="1"/>
</dbReference>
<reference evidence="4" key="2">
    <citation type="journal article" date="2013" name="G3 (Bethesda)">
        <title>Genomes of Ashbya fungi isolated from insects reveal four mating-type loci, numerous translocations, lack of transposons, and distinct gene duplications.</title>
        <authorList>
            <person name="Dietrich F.S."/>
            <person name="Voegeli S."/>
            <person name="Kuo S."/>
            <person name="Philippsen P."/>
        </authorList>
    </citation>
    <scope>GENOME REANNOTATION</scope>
    <source>
        <strain evidence="4">ATCC 10895 / CBS 109.51 / FGSC 9923 / NRRL Y-1056</strain>
    </source>
</reference>
<name>Q759N8_EREGS</name>
<dbReference type="PANTHER" id="PTHR13271:SF147">
    <property type="entry name" value="PROTEIN-LYSINE N-METHYLTRANSFERASE EFM1-RELATED"/>
    <property type="match status" value="1"/>
</dbReference>
<dbReference type="PROSITE" id="PS50280">
    <property type="entry name" value="SET"/>
    <property type="match status" value="1"/>
</dbReference>
<sequence length="574" mass="65044">MTSGYQVQECLDWATANGAVIDDSLEFKITNSGISVFVKSRIEGRSQPLISIPKKLLITREMAIKSLGELGSKNLGPNALTQLFLAKLMFATDTGPKDAELQQFFKPYLSVLPTHKEMHTPYFWTNSELLLLRGMDIYLKAKKNLRQLVNEWHELVTAGELRNDTKFYDLFNSSENFDAGEYISNQLADPTTTDWTDFPAYLWASSIFSSRAFPTLILGTTTDLNEAFLNPIIDLLNHSAGTNVTWSYNEQVAAVTFSTAQTLETGDELYNNYGDKSNDELLLNYGFVLPNNEHDKSTLCFRIPSESISQAARVGVNLQAAYIFDDMISYELPVSGELSPSIVNLFSSLNMLKSEEFLTVRSTLEGLDQLSSILQQKIEALKSPTATLSNGSNHNAAKLFKLYKASQKKIFQAAFDSIPRLQKEIIKAHKPLSFKSVLKNDRLFANSALLALGVTSYDDMLKKGMERRLILLWLVRVGNKQSYKNTEYQLPDFIHTMFQEVKRNIVVDKDDVMEYMNFYKSLFPQLGSKIPEVYGTGDWSIKQFIVAGTVMDRLMWTRGTSREPLFFERKPFHQ</sequence>
<dbReference type="EMBL" id="AE016817">
    <property type="protein sequence ID" value="AAS52157.2"/>
    <property type="molecule type" value="Genomic_DNA"/>
</dbReference>
<dbReference type="STRING" id="284811.Q759N8"/>
<dbReference type="AlphaFoldDB" id="Q759N8"/>
<dbReference type="KEGG" id="ago:AGOS_ADR237C"/>
<keyword evidence="1" id="KW-0949">S-adenosyl-L-methionine</keyword>
<dbReference type="Gene3D" id="3.90.1410.10">
    <property type="entry name" value="set domain protein methyltransferase, domain 1"/>
    <property type="match status" value="1"/>
</dbReference>
<dbReference type="Proteomes" id="UP000000591">
    <property type="component" value="Chromosome IV"/>
</dbReference>
<dbReference type="FunCoup" id="Q759N8">
    <property type="interactions" value="308"/>
</dbReference>
<dbReference type="GeneID" id="4620495"/>
<evidence type="ECO:0000313" key="3">
    <source>
        <dbReference type="EMBL" id="AAS52157.2"/>
    </source>
</evidence>
<dbReference type="InParanoid" id="Q759N8"/>
<dbReference type="PIRSF" id="PIRSF037136">
    <property type="entry name" value="Ribosomal_Lys-mtfrase-1"/>
    <property type="match status" value="1"/>
</dbReference>
<accession>Q759N8</accession>
<dbReference type="GO" id="GO:0016279">
    <property type="term" value="F:protein-lysine N-methyltransferase activity"/>
    <property type="evidence" value="ECO:0000318"/>
    <property type="project" value="GO_Central"/>
</dbReference>
<dbReference type="GO" id="GO:0005634">
    <property type="term" value="C:nucleus"/>
    <property type="evidence" value="ECO:0000318"/>
    <property type="project" value="GO_Central"/>
</dbReference>
<dbReference type="eggNOG" id="KOG1337">
    <property type="taxonomic scope" value="Eukaryota"/>
</dbReference>
<dbReference type="OMA" id="WGIRQFI"/>
<evidence type="ECO:0000313" key="4">
    <source>
        <dbReference type="Proteomes" id="UP000000591"/>
    </source>
</evidence>
<evidence type="ECO:0000259" key="2">
    <source>
        <dbReference type="PROSITE" id="PS50280"/>
    </source>
</evidence>
<dbReference type="Pfam" id="PF00856">
    <property type="entry name" value="SET"/>
    <property type="match status" value="1"/>
</dbReference>
<dbReference type="GO" id="GO:0005737">
    <property type="term" value="C:cytoplasm"/>
    <property type="evidence" value="ECO:0007669"/>
    <property type="project" value="UniProtKB-SubCell"/>
</dbReference>
<reference evidence="3 4" key="1">
    <citation type="journal article" date="2004" name="Science">
        <title>The Ashbya gossypii genome as a tool for mapping the ancient Saccharomyces cerevisiae genome.</title>
        <authorList>
            <person name="Dietrich F.S."/>
            <person name="Voegeli S."/>
            <person name="Brachat S."/>
            <person name="Lerch A."/>
            <person name="Gates K."/>
            <person name="Steiner S."/>
            <person name="Mohr C."/>
            <person name="Pohlmann R."/>
            <person name="Luedi P."/>
            <person name="Choi S."/>
            <person name="Wing R.A."/>
            <person name="Flavier A."/>
            <person name="Gaffney T.D."/>
            <person name="Philippsen P."/>
        </authorList>
    </citation>
    <scope>NUCLEOTIDE SEQUENCE [LARGE SCALE GENOMIC DNA]</scope>
    <source>
        <strain evidence="4">ATCC 10895 / CBS 109.51 / FGSC 9923 / NRRL Y-1056</strain>
    </source>
</reference>
<keyword evidence="1" id="KW-0963">Cytoplasm</keyword>
<comment type="function">
    <text evidence="1">S-adenosyl-L-methionine-dependent protein-lysine N-methyltransferase.</text>
</comment>
<protein>
    <recommendedName>
        <fullName evidence="1">Protein-lysine N-methyltransferase</fullName>
    </recommendedName>
</protein>
<evidence type="ECO:0000256" key="1">
    <source>
        <dbReference type="PIRNR" id="PIRNR037136"/>
    </source>
</evidence>
<keyword evidence="4" id="KW-1185">Reference proteome</keyword>
<gene>
    <name evidence="3" type="ORF">AGOS_ADR237C</name>
</gene>
<dbReference type="RefSeq" id="NP_984333.2">
    <property type="nucleotide sequence ID" value="NM_209686.2"/>
</dbReference>
<dbReference type="CDD" id="cd19180">
    <property type="entry name" value="SET_SpSET10-like"/>
    <property type="match status" value="1"/>
</dbReference>
<dbReference type="InterPro" id="IPR046341">
    <property type="entry name" value="SET_dom_sf"/>
</dbReference>
<keyword evidence="1" id="KW-0808">Transferase</keyword>
<comment type="subcellular location">
    <subcellularLocation>
        <location evidence="1">Cytoplasm</location>
    </subcellularLocation>
</comment>
<organism evidence="3 4">
    <name type="scientific">Eremothecium gossypii (strain ATCC 10895 / CBS 109.51 / FGSC 9923 / NRRL Y-1056)</name>
    <name type="common">Yeast</name>
    <name type="synonym">Ashbya gossypii</name>
    <dbReference type="NCBI Taxonomy" id="284811"/>
    <lineage>
        <taxon>Eukaryota</taxon>
        <taxon>Fungi</taxon>
        <taxon>Dikarya</taxon>
        <taxon>Ascomycota</taxon>
        <taxon>Saccharomycotina</taxon>
        <taxon>Saccharomycetes</taxon>
        <taxon>Saccharomycetales</taxon>
        <taxon>Saccharomycetaceae</taxon>
        <taxon>Eremothecium</taxon>
    </lineage>
</organism>
<proteinExistence type="inferred from homology"/>
<dbReference type="OrthoDB" id="42889at2759"/>
<comment type="similarity">
    <text evidence="1">Belongs to the class V-like SAM-binding methyltransferase superfamily. RKM1 family.</text>
</comment>